<dbReference type="GO" id="GO:0006508">
    <property type="term" value="P:proteolysis"/>
    <property type="evidence" value="ECO:0007669"/>
    <property type="project" value="InterPro"/>
</dbReference>
<dbReference type="Gene3D" id="1.10.340.70">
    <property type="match status" value="1"/>
</dbReference>
<keyword evidence="4" id="KW-0233">DNA recombination</keyword>
<dbReference type="PANTHER" id="PTHR33064">
    <property type="entry name" value="POL PROTEIN"/>
    <property type="match status" value="1"/>
</dbReference>
<dbReference type="GO" id="GO:0004523">
    <property type="term" value="F:RNA-DNA hybrid ribonuclease activity"/>
    <property type="evidence" value="ECO:0007669"/>
    <property type="project" value="UniProtKB-EC"/>
</dbReference>
<dbReference type="GO" id="GO:0004190">
    <property type="term" value="F:aspartic-type endopeptidase activity"/>
    <property type="evidence" value="ECO:0007669"/>
    <property type="project" value="InterPro"/>
</dbReference>
<evidence type="ECO:0000313" key="10">
    <source>
        <dbReference type="EMBL" id="RMB88606.1"/>
    </source>
</evidence>
<dbReference type="Gene3D" id="3.30.420.10">
    <property type="entry name" value="Ribonuclease H-like superfamily/Ribonuclease H"/>
    <property type="match status" value="2"/>
</dbReference>
<dbReference type="Gene3D" id="2.30.30.850">
    <property type="match status" value="1"/>
</dbReference>
<dbReference type="InterPro" id="IPR001584">
    <property type="entry name" value="Integrase_cat-core"/>
</dbReference>
<evidence type="ECO:0000259" key="7">
    <source>
        <dbReference type="PROSITE" id="PS50878"/>
    </source>
</evidence>
<sequence>MYHQEEPIVNFEVGPQHEEFEFLVNTGADRSSIRKLPAGMNIGVRVCEVIGAEGKPFTASIIERVKVKGNSRQVVADFIYLPDLGSNLLGRDLQVQLGVGVVPEEGRMKVKIMKLTIEDLEKINPEVWAEGGKSGLLNITPIKIEMQLGTSPIRVRQYPISIEGKRGLAPIIGQLLEEGILEPCMSPHNTPILAIKKAEGKYRLVQDLREINKRTITKHPVVPNPYTLLSQIPREHAWFTIIDLKDAFWACPLAEESRDWFAFEWEHPETKRKQQLRWTRLPQGFTESPNLFGQALEGLLEQFTPEGQVQILQYVDDLLISGEKQIEVRIASIQLLNFLGEKGLKVSKKKLQFVKPEVIYLGHLIGKGYKKLSPERIAGILAIPAPKTKEDVRKLLGLFGYCKLWLDEYTQSVKFLYGKLTNPEPIEWTQEDENQLKDLKDKLSTAPVLSLPDLKKEFDLFVNTEGGVAYGVIAQEWGGCKKPIAFLSKLLDPVARGWPTCIQAIAATAMLVEESQKLTLHGKIRVHTPHDIKTILNQKAPGWVTDSRILKYEITLINSENLSLTTSKNLNPAQFLSGEPPLELEHDCLELVSFQTKVREDLESVPLPYGKKLFTDGSSRVLDGKRILGYAIVEGLTTENLKVLEKGKLPSSWSAQLCEIYAVKRGLDLLEGDQGTIYTDSRYAYGVVHTFGKIWEERGYLNSKGKDLIHKEMIKSVLMSLMKPIEIAIVHVKGHQRGNTFEEKGNQAADQEAKGAAQDPKEPIKILALGTTPERGEEEGEPKYDKAEVKIIEELKMQKGKHGEWLTPDGRKFLNKPLARKILTEIHELTHWGTQGVCDHFLRENFCVGAYSLAKAITQGCVVCQKTNQRIMRKVPSGGREIALRPFQSIQVDFTEMPPVQNYKHLLVFVDHLTHWVEAFPTRKETAEVVVKIILENIIPRYGLVNNIDSDRGPQFTAKVLQRAMEGLGIRWKLHTPWHPQSSGRVERMNQTLKNILTKLIEETQLSWLRCLPLALLRIRTRPRSDIGASPYEMMFGLPFLLTTYSTGEYIEGETSVQRYLQTISRTLEDLRKKGYIPQTLPLESNIHQINPGDWVLIKSWNAAPLTPKCEGPFQVLLTTHAAVRTREKGWTHITRVKGPVPPPSVPSNPDHPLDPSEWTVTSQPDQLKLTFKRRPKPQ</sequence>
<dbReference type="InterPro" id="IPR043128">
    <property type="entry name" value="Rev_trsase/Diguanyl_cyclase"/>
</dbReference>
<dbReference type="InterPro" id="IPR000477">
    <property type="entry name" value="RT_dom"/>
</dbReference>
<reference evidence="10 11" key="1">
    <citation type="submission" date="2018-07" db="EMBL/GenBank/DDBJ databases">
        <title>A high quality draft genome assembly of the barn swallow (H. rustica rustica).</title>
        <authorList>
            <person name="Formenti G."/>
            <person name="Chiara M."/>
            <person name="Poveda L."/>
            <person name="Francoijs K.-J."/>
            <person name="Bonisoli-Alquati A."/>
            <person name="Canova L."/>
            <person name="Gianfranceschi L."/>
            <person name="Horner D.S."/>
            <person name="Saino N."/>
        </authorList>
    </citation>
    <scope>NUCLEOTIDE SEQUENCE [LARGE SCALE GENOMIC DNA]</scope>
    <source>
        <strain evidence="10">Chelidonia</strain>
        <tissue evidence="10">Blood</tissue>
    </source>
</reference>
<dbReference type="EMBL" id="QRBI01000318">
    <property type="protein sequence ID" value="RMB88606.1"/>
    <property type="molecule type" value="Genomic_DNA"/>
</dbReference>
<dbReference type="GO" id="GO:0015074">
    <property type="term" value="P:DNA integration"/>
    <property type="evidence" value="ECO:0007669"/>
    <property type="project" value="InterPro"/>
</dbReference>
<dbReference type="GO" id="GO:0006310">
    <property type="term" value="P:DNA recombination"/>
    <property type="evidence" value="ECO:0007669"/>
    <property type="project" value="UniProtKB-KW"/>
</dbReference>
<dbReference type="PROSITE" id="PS50879">
    <property type="entry name" value="RNASE_H_1"/>
    <property type="match status" value="1"/>
</dbReference>
<dbReference type="Gene3D" id="3.30.70.270">
    <property type="match status" value="2"/>
</dbReference>
<dbReference type="InterPro" id="IPR001995">
    <property type="entry name" value="Peptidase_A2_cat"/>
</dbReference>
<dbReference type="OrthoDB" id="9906983at2759"/>
<evidence type="ECO:0000259" key="9">
    <source>
        <dbReference type="PROSITE" id="PS50994"/>
    </source>
</evidence>
<dbReference type="InterPro" id="IPR041577">
    <property type="entry name" value="RT_RNaseH_2"/>
</dbReference>
<feature type="domain" description="Integrase catalytic" evidence="9">
    <location>
        <begin position="882"/>
        <end position="1039"/>
    </location>
</feature>
<dbReference type="InterPro" id="IPR043502">
    <property type="entry name" value="DNA/RNA_pol_sf"/>
</dbReference>
<proteinExistence type="inferred from homology"/>
<dbReference type="SUPFAM" id="SSF50630">
    <property type="entry name" value="Acid proteases"/>
    <property type="match status" value="1"/>
</dbReference>
<feature type="domain" description="Peptidase A2" evidence="6">
    <location>
        <begin position="20"/>
        <end position="93"/>
    </location>
</feature>
<accession>A0A3M0J1Z7</accession>
<comment type="similarity">
    <text evidence="1">Belongs to the beta type-B retroviral polymerase family. HERV class-II K(HML-2) pol subfamily.</text>
</comment>
<evidence type="ECO:0000259" key="6">
    <source>
        <dbReference type="PROSITE" id="PS50175"/>
    </source>
</evidence>
<keyword evidence="11" id="KW-1185">Reference proteome</keyword>
<comment type="caution">
    <text evidence="10">The sequence shown here is derived from an EMBL/GenBank/DDBJ whole genome shotgun (WGS) entry which is preliminary data.</text>
</comment>
<dbReference type="AlphaFoldDB" id="A0A3M0J1Z7"/>
<evidence type="ECO:0000256" key="3">
    <source>
        <dbReference type="ARBA" id="ARBA00022801"/>
    </source>
</evidence>
<feature type="region of interest" description="Disordered" evidence="5">
    <location>
        <begin position="1135"/>
        <end position="1179"/>
    </location>
</feature>
<dbReference type="Pfam" id="PF00665">
    <property type="entry name" value="rve"/>
    <property type="match status" value="1"/>
</dbReference>
<dbReference type="PANTHER" id="PTHR33064:SF37">
    <property type="entry name" value="RIBONUCLEASE H"/>
    <property type="match status" value="1"/>
</dbReference>
<evidence type="ECO:0000259" key="8">
    <source>
        <dbReference type="PROSITE" id="PS50879"/>
    </source>
</evidence>
<dbReference type="Pfam" id="PF17919">
    <property type="entry name" value="RT_RNaseH_2"/>
    <property type="match status" value="1"/>
</dbReference>
<feature type="domain" description="Reverse transcriptase" evidence="7">
    <location>
        <begin position="176"/>
        <end position="365"/>
    </location>
</feature>
<dbReference type="InterPro" id="IPR036397">
    <property type="entry name" value="RNaseH_sf"/>
</dbReference>
<dbReference type="PROSITE" id="PS50994">
    <property type="entry name" value="INTEGRASE"/>
    <property type="match status" value="1"/>
</dbReference>
<dbReference type="SUPFAM" id="SSF56672">
    <property type="entry name" value="DNA/RNA polymerases"/>
    <property type="match status" value="1"/>
</dbReference>
<dbReference type="Gene3D" id="3.10.20.370">
    <property type="match status" value="1"/>
</dbReference>
<dbReference type="SUPFAM" id="SSF53098">
    <property type="entry name" value="Ribonuclease H-like"/>
    <property type="match status" value="2"/>
</dbReference>
<evidence type="ECO:0000313" key="11">
    <source>
        <dbReference type="Proteomes" id="UP000269221"/>
    </source>
</evidence>
<dbReference type="Pfam" id="PF00078">
    <property type="entry name" value="RVT_1"/>
    <property type="match status" value="1"/>
</dbReference>
<dbReference type="Proteomes" id="UP000269221">
    <property type="component" value="Unassembled WGS sequence"/>
</dbReference>
<dbReference type="InterPro" id="IPR012337">
    <property type="entry name" value="RNaseH-like_sf"/>
</dbReference>
<evidence type="ECO:0000256" key="1">
    <source>
        <dbReference type="ARBA" id="ARBA00010879"/>
    </source>
</evidence>
<keyword evidence="3" id="KW-0378">Hydrolase</keyword>
<dbReference type="PROSITE" id="PS50878">
    <property type="entry name" value="RT_POL"/>
    <property type="match status" value="1"/>
</dbReference>
<evidence type="ECO:0000256" key="2">
    <source>
        <dbReference type="ARBA" id="ARBA00012180"/>
    </source>
</evidence>
<dbReference type="Pfam" id="PF00075">
    <property type="entry name" value="RNase_H"/>
    <property type="match status" value="1"/>
</dbReference>
<dbReference type="InterPro" id="IPR002156">
    <property type="entry name" value="RNaseH_domain"/>
</dbReference>
<dbReference type="InterPro" id="IPR051320">
    <property type="entry name" value="Viral_Replic_Matur_Polypro"/>
</dbReference>
<dbReference type="InterPro" id="IPR021109">
    <property type="entry name" value="Peptidase_aspartic_dom_sf"/>
</dbReference>
<dbReference type="PROSITE" id="PS50175">
    <property type="entry name" value="ASP_PROT_RETROV"/>
    <property type="match status" value="1"/>
</dbReference>
<dbReference type="STRING" id="333673.A0A3M0J1Z7"/>
<feature type="domain" description="RNase H type-1" evidence="8">
    <location>
        <begin position="607"/>
        <end position="758"/>
    </location>
</feature>
<protein>
    <recommendedName>
        <fullName evidence="2">ribonuclease H</fullName>
        <ecNumber evidence="2">3.1.26.4</ecNumber>
    </recommendedName>
</protein>
<organism evidence="10 11">
    <name type="scientific">Hirundo rustica rustica</name>
    <dbReference type="NCBI Taxonomy" id="333673"/>
    <lineage>
        <taxon>Eukaryota</taxon>
        <taxon>Metazoa</taxon>
        <taxon>Chordata</taxon>
        <taxon>Craniata</taxon>
        <taxon>Vertebrata</taxon>
        <taxon>Euteleostomi</taxon>
        <taxon>Archelosauria</taxon>
        <taxon>Archosauria</taxon>
        <taxon>Dinosauria</taxon>
        <taxon>Saurischia</taxon>
        <taxon>Theropoda</taxon>
        <taxon>Coelurosauria</taxon>
        <taxon>Aves</taxon>
        <taxon>Neognathae</taxon>
        <taxon>Neoaves</taxon>
        <taxon>Telluraves</taxon>
        <taxon>Australaves</taxon>
        <taxon>Passeriformes</taxon>
        <taxon>Sylvioidea</taxon>
        <taxon>Hirundinidae</taxon>
        <taxon>Hirundo</taxon>
    </lineage>
</organism>
<dbReference type="GO" id="GO:0003676">
    <property type="term" value="F:nucleic acid binding"/>
    <property type="evidence" value="ECO:0007669"/>
    <property type="project" value="InterPro"/>
</dbReference>
<dbReference type="Gene3D" id="3.10.10.10">
    <property type="entry name" value="HIV Type 1 Reverse Transcriptase, subunit A, domain 1"/>
    <property type="match status" value="1"/>
</dbReference>
<evidence type="ECO:0000256" key="4">
    <source>
        <dbReference type="ARBA" id="ARBA00023172"/>
    </source>
</evidence>
<dbReference type="Gene3D" id="2.40.70.10">
    <property type="entry name" value="Acid Proteases"/>
    <property type="match status" value="1"/>
</dbReference>
<gene>
    <name evidence="10" type="ORF">DUI87_35021</name>
</gene>
<evidence type="ECO:0000256" key="5">
    <source>
        <dbReference type="SAM" id="MobiDB-lite"/>
    </source>
</evidence>
<name>A0A3M0J1Z7_HIRRU</name>
<dbReference type="EC" id="3.1.26.4" evidence="2"/>